<dbReference type="Pfam" id="PF13175">
    <property type="entry name" value="AAA_15"/>
    <property type="match status" value="1"/>
</dbReference>
<dbReference type="PANTHER" id="PTHR43581:SF4">
    <property type="entry name" value="ATP_GTP PHOSPHATASE"/>
    <property type="match status" value="1"/>
</dbReference>
<reference evidence="2 3" key="1">
    <citation type="submission" date="2019-03" db="EMBL/GenBank/DDBJ databases">
        <title>Genomic Encyclopedia of Type Strains, Phase IV (KMG-IV): sequencing the most valuable type-strain genomes for metagenomic binning, comparative biology and taxonomic classification.</title>
        <authorList>
            <person name="Goeker M."/>
        </authorList>
    </citation>
    <scope>NUCLEOTIDE SEQUENCE [LARGE SCALE GENOMIC DNA]</scope>
    <source>
        <strain evidence="2 3">DSM 29481</strain>
    </source>
</reference>
<name>A0A4R3TH07_9FIRM</name>
<evidence type="ECO:0000313" key="2">
    <source>
        <dbReference type="EMBL" id="TCU60494.1"/>
    </source>
</evidence>
<protein>
    <submittedName>
        <fullName evidence="2">AAA15 family ATPase/GTPase</fullName>
    </submittedName>
</protein>
<dbReference type="InterPro" id="IPR051396">
    <property type="entry name" value="Bact_Antivir_Def_Nuclease"/>
</dbReference>
<dbReference type="Gene3D" id="3.40.50.300">
    <property type="entry name" value="P-loop containing nucleotide triphosphate hydrolases"/>
    <property type="match status" value="1"/>
</dbReference>
<organism evidence="2 3">
    <name type="scientific">Longicatena caecimuris</name>
    <dbReference type="NCBI Taxonomy" id="1796635"/>
    <lineage>
        <taxon>Bacteria</taxon>
        <taxon>Bacillati</taxon>
        <taxon>Bacillota</taxon>
        <taxon>Erysipelotrichia</taxon>
        <taxon>Erysipelotrichales</taxon>
        <taxon>Erysipelotrichaceae</taxon>
        <taxon>Longicatena</taxon>
    </lineage>
</organism>
<dbReference type="PANTHER" id="PTHR43581">
    <property type="entry name" value="ATP/GTP PHOSPHATASE"/>
    <property type="match status" value="1"/>
</dbReference>
<dbReference type="RefSeq" id="WP_132224280.1">
    <property type="nucleotide sequence ID" value="NZ_JANKBG010000005.1"/>
</dbReference>
<evidence type="ECO:0000313" key="3">
    <source>
        <dbReference type="Proteomes" id="UP000295773"/>
    </source>
</evidence>
<dbReference type="AlphaFoldDB" id="A0A4R3TH07"/>
<comment type="caution">
    <text evidence="2">The sequence shown here is derived from an EMBL/GenBank/DDBJ whole genome shotgun (WGS) entry which is preliminary data.</text>
</comment>
<dbReference type="GO" id="GO:0016887">
    <property type="term" value="F:ATP hydrolysis activity"/>
    <property type="evidence" value="ECO:0007669"/>
    <property type="project" value="InterPro"/>
</dbReference>
<dbReference type="CDD" id="cd00267">
    <property type="entry name" value="ABC_ATPase"/>
    <property type="match status" value="1"/>
</dbReference>
<dbReference type="SUPFAM" id="SSF52540">
    <property type="entry name" value="P-loop containing nucleoside triphosphate hydrolases"/>
    <property type="match status" value="1"/>
</dbReference>
<dbReference type="EMBL" id="SMBP01000006">
    <property type="protein sequence ID" value="TCU60494.1"/>
    <property type="molecule type" value="Genomic_DNA"/>
</dbReference>
<dbReference type="Proteomes" id="UP000295773">
    <property type="component" value="Unassembled WGS sequence"/>
</dbReference>
<keyword evidence="3" id="KW-1185">Reference proteome</keyword>
<evidence type="ECO:0000259" key="1">
    <source>
        <dbReference type="Pfam" id="PF13175"/>
    </source>
</evidence>
<sequence length="532" mass="62091">MYKLLKLNDFRQFKNMEILLGKRLTGLAGRNSTGKSTILGILANSGELKKKDGTTYSDGKFRAEFSEIFHGSKKYDASGSDRIQIDIVDENDNRIDYRKFRTAWQNDNGKNRFRVIPLKQFDDGKKTEAKMQIPVIYLGLSRLFPIGEANEDNITENKIKFMDDEQKKWFVEQYTKILSLYDTVADISNYSIGETDKKKGVGIETDKYDYLTNSSGQDNLGQILMSILSFKRLKKQREEWTGGLLLIDEIDATLHPAAQKRLVDLLIKEAKINDIQVVVTTHSSDLLKHICKKTMYNNDNKINDVELYYFTNGNRRLEMKRNPDYSTIENDLLVESMLQNSNKVKVYSEDAENRWFIRKLVPEYIPYVDILDIKIGCDQLLSLYTGDISYFGNVLIVLDGDVRDKKLQIVPEQLRKRLNNIIKLPGDVRPEEVIYNYITALDPEHPYWENAAKVDMNWIYFKENGPDSSRYNLEKDREKYKKWFEDHQAIFDSTKLYDFWATDNKELVEEFKKNFIKSYNAVANRNFSITIK</sequence>
<proteinExistence type="predicted"/>
<dbReference type="InterPro" id="IPR041685">
    <property type="entry name" value="AAA_GajA/Old/RecF-like"/>
</dbReference>
<accession>A0A4R3TH07</accession>
<dbReference type="InterPro" id="IPR027417">
    <property type="entry name" value="P-loop_NTPase"/>
</dbReference>
<dbReference type="GO" id="GO:0005524">
    <property type="term" value="F:ATP binding"/>
    <property type="evidence" value="ECO:0007669"/>
    <property type="project" value="InterPro"/>
</dbReference>
<gene>
    <name evidence="2" type="ORF">EDD61_1062</name>
</gene>
<feature type="domain" description="Endonuclease GajA/Old nuclease/RecF-like AAA" evidence="1">
    <location>
        <begin position="149"/>
        <end position="286"/>
    </location>
</feature>